<evidence type="ECO:0000313" key="2">
    <source>
        <dbReference type="Proteomes" id="UP000308836"/>
    </source>
</evidence>
<gene>
    <name evidence="1" type="ORF">E5336_02980</name>
</gene>
<sequence length="236" mass="26558">MNKNTVLIVEDDARIRHLMATTLKLHEYKYDMAKNGKDALMQTLSNRPDIVLLDLGLPDMDGLEVIETIRSWSQVPIIVISARNEDQDKIEALDQGADDYLTKPFSVDELLARLRVTQRRLAQMETGPRMEDACLKNGGLEVDLARGVASVNGEPLHLTPIEYKILTLLLQNLDKVLTHTQITNRIWGHSQENDVASLRVYVAGLRKKIEKIDKKASCIQTHIGVGYRMLKAASMS</sequence>
<name>A0AC61R9N4_9FIRM</name>
<comment type="caution">
    <text evidence="1">The sequence shown here is derived from an EMBL/GenBank/DDBJ whole genome shotgun (WGS) entry which is preliminary data.</text>
</comment>
<keyword evidence="2" id="KW-1185">Reference proteome</keyword>
<proteinExistence type="predicted"/>
<organism evidence="1 2">
    <name type="scientific">Dubosiella muris</name>
    <dbReference type="NCBI Taxonomy" id="3038133"/>
    <lineage>
        <taxon>Bacteria</taxon>
        <taxon>Bacillati</taxon>
        <taxon>Bacillota</taxon>
        <taxon>Erysipelotrichia</taxon>
        <taxon>Erysipelotrichales</taxon>
        <taxon>Erysipelotrichaceae</taxon>
        <taxon>Dubosiella</taxon>
    </lineage>
</organism>
<evidence type="ECO:0000313" key="1">
    <source>
        <dbReference type="EMBL" id="TGY66765.1"/>
    </source>
</evidence>
<reference evidence="1" key="1">
    <citation type="submission" date="2019-04" db="EMBL/GenBank/DDBJ databases">
        <title>Microbes associate with the intestines of laboratory mice.</title>
        <authorList>
            <person name="Navarre W."/>
            <person name="Wong E."/>
            <person name="Huang K."/>
            <person name="Tropini C."/>
            <person name="Ng K."/>
            <person name="Yu B."/>
        </authorList>
    </citation>
    <scope>NUCLEOTIDE SEQUENCE</scope>
    <source>
        <strain evidence="1">NM09_H32</strain>
    </source>
</reference>
<dbReference type="Proteomes" id="UP000308836">
    <property type="component" value="Unassembled WGS sequence"/>
</dbReference>
<dbReference type="EMBL" id="SRYG01000004">
    <property type="protein sequence ID" value="TGY66765.1"/>
    <property type="molecule type" value="Genomic_DNA"/>
</dbReference>
<protein>
    <submittedName>
        <fullName evidence="1">Response regulator transcription factor</fullName>
    </submittedName>
</protein>
<accession>A0AC61R9N4</accession>